<feature type="compositionally biased region" description="Pro residues" evidence="1">
    <location>
        <begin position="313"/>
        <end position="325"/>
    </location>
</feature>
<evidence type="ECO:0000313" key="3">
    <source>
        <dbReference type="EMBL" id="AIG77666.1"/>
    </source>
</evidence>
<feature type="region of interest" description="Disordered" evidence="1">
    <location>
        <begin position="313"/>
        <end position="335"/>
    </location>
</feature>
<dbReference type="InterPro" id="IPR052171">
    <property type="entry name" value="NHEJ_LigD"/>
</dbReference>
<dbReference type="HOGENOM" id="CLU_008325_1_0_11"/>
<protein>
    <submittedName>
        <fullName evidence="3">ATP-dependent DNA ligase</fullName>
    </submittedName>
</protein>
<organism evidence="3 4">
    <name type="scientific">Amycolatopsis japonica</name>
    <dbReference type="NCBI Taxonomy" id="208439"/>
    <lineage>
        <taxon>Bacteria</taxon>
        <taxon>Bacillati</taxon>
        <taxon>Actinomycetota</taxon>
        <taxon>Actinomycetes</taxon>
        <taxon>Pseudonocardiales</taxon>
        <taxon>Pseudonocardiaceae</taxon>
        <taxon>Amycolatopsis</taxon>
        <taxon>Amycolatopsis japonica group</taxon>
    </lineage>
</organism>
<reference evidence="3 4" key="1">
    <citation type="journal article" date="2014" name="J. Biotechnol.">
        <title>Complete genome sequence of the actinobacterium Amycolatopsis japonica MG417-CF17(T) (=DSM 44213T) producing (S,S)-N,N'-ethylenediaminedisuccinic acid.</title>
        <authorList>
            <person name="Stegmann E."/>
            <person name="Albersmeier A."/>
            <person name="Spohn M."/>
            <person name="Gert H."/>
            <person name="Weber T."/>
            <person name="Wohlleben W."/>
            <person name="Kalinowski J."/>
            <person name="Ruckert C."/>
        </authorList>
    </citation>
    <scope>NUCLEOTIDE SEQUENCE [LARGE SCALE GENOMIC DNA]</scope>
    <source>
        <strain evidence="4">MG417-CF17 (DSM 44213)</strain>
    </source>
</reference>
<dbReference type="Pfam" id="PF21686">
    <property type="entry name" value="LigD_Prim-Pol"/>
    <property type="match status" value="1"/>
</dbReference>
<dbReference type="AlphaFoldDB" id="A0A075UYX2"/>
<dbReference type="NCBIfam" id="TIGR02778">
    <property type="entry name" value="ligD_pol"/>
    <property type="match status" value="1"/>
</dbReference>
<dbReference type="PANTHER" id="PTHR42705">
    <property type="entry name" value="BIFUNCTIONAL NON-HOMOLOGOUS END JOINING PROTEIN LIGD"/>
    <property type="match status" value="1"/>
</dbReference>
<evidence type="ECO:0000259" key="2">
    <source>
        <dbReference type="Pfam" id="PF21686"/>
    </source>
</evidence>
<dbReference type="EMBL" id="CP008953">
    <property type="protein sequence ID" value="AIG77666.1"/>
    <property type="molecule type" value="Genomic_DNA"/>
</dbReference>
<dbReference type="InterPro" id="IPR014145">
    <property type="entry name" value="LigD_pol_dom"/>
</dbReference>
<gene>
    <name evidence="3" type="ORF">AJAP_24085</name>
</gene>
<dbReference type="PANTHER" id="PTHR42705:SF3">
    <property type="entry name" value="ATP-DEPENDENT DNA LIGASE"/>
    <property type="match status" value="1"/>
</dbReference>
<dbReference type="eggNOG" id="COG3285">
    <property type="taxonomic scope" value="Bacteria"/>
</dbReference>
<keyword evidence="3" id="KW-0436">Ligase</keyword>
<keyword evidence="4" id="KW-1185">Reference proteome</keyword>
<evidence type="ECO:0000256" key="1">
    <source>
        <dbReference type="SAM" id="MobiDB-lite"/>
    </source>
</evidence>
<feature type="domain" description="DNA ligase D polymerase" evidence="2">
    <location>
        <begin position="31"/>
        <end position="283"/>
    </location>
</feature>
<dbReference type="GO" id="GO:0016874">
    <property type="term" value="F:ligase activity"/>
    <property type="evidence" value="ECO:0007669"/>
    <property type="project" value="UniProtKB-KW"/>
</dbReference>
<dbReference type="KEGG" id="aja:AJAP_24085"/>
<accession>A0A075UYX2</accession>
<dbReference type="STRING" id="208439.AJAP_24085"/>
<dbReference type="Gene3D" id="3.90.920.10">
    <property type="entry name" value="DNA primase, PRIM domain"/>
    <property type="match status" value="1"/>
</dbReference>
<proteinExistence type="predicted"/>
<dbReference type="Proteomes" id="UP000028492">
    <property type="component" value="Chromosome"/>
</dbReference>
<name>A0A075UYX2_9PSEU</name>
<dbReference type="RefSeq" id="WP_038515320.1">
    <property type="nucleotide sequence ID" value="NZ_CP008953.1"/>
</dbReference>
<evidence type="ECO:0000313" key="4">
    <source>
        <dbReference type="Proteomes" id="UP000028492"/>
    </source>
</evidence>
<sequence>MKAEPVTLDLDGVEFTVSNPGKVYFPERGETKLDLVEYYRAVSVPLLAQLGGRPLLLERYPDGAGGKSWYQKRVPKNAPGWLTTTVVSTPNGTTADALVAKDLAHLIWAVNQGCLGFHVWPNRADTPDISDQLRIDLDPSPGIGFPELRHGAVLTKALLEELGITAQLKTSGSRGLHLYVPLEPKWDGYEVRAAAVALARELERRHPDEMTAQWWKEERGSRVFVDFNQNAPHKTVFGAWCVRPRVGGQVSTPIGWDELETIEPDKLTLSTVPARLAERGDPWAATEPQSIEPLLEMSRKDMANGLMDAPWPPVYPKMPNEPPRVAPSRAKKEGI</sequence>